<sequence length="85" mass="9685">MGIGQRPRSSSGRRVLSGIKQPIFTVIGEKDDYLMAPIEKIFEVIKEKARNSPRVECRMIKGADHDYRGHEKLLASAVLKWLQSF</sequence>
<organism evidence="1 2">
    <name type="scientific">Candidatus Nealsonbacteria bacterium CG23_combo_of_CG06-09_8_20_14_all_39_17</name>
    <dbReference type="NCBI Taxonomy" id="1974722"/>
    <lineage>
        <taxon>Bacteria</taxon>
        <taxon>Candidatus Nealsoniibacteriota</taxon>
    </lineage>
</organism>
<dbReference type="Proteomes" id="UP000229976">
    <property type="component" value="Unassembled WGS sequence"/>
</dbReference>
<accession>A0A2G9YUR6</accession>
<proteinExistence type="predicted"/>
<name>A0A2G9YUR6_9BACT</name>
<gene>
    <name evidence="1" type="ORF">COX37_01120</name>
</gene>
<dbReference type="Gene3D" id="3.40.50.1820">
    <property type="entry name" value="alpha/beta hydrolase"/>
    <property type="match status" value="1"/>
</dbReference>
<dbReference type="EMBL" id="PCRO01000014">
    <property type="protein sequence ID" value="PIP22978.1"/>
    <property type="molecule type" value="Genomic_DNA"/>
</dbReference>
<comment type="caution">
    <text evidence="1">The sequence shown here is derived from an EMBL/GenBank/DDBJ whole genome shotgun (WGS) entry which is preliminary data.</text>
</comment>
<protein>
    <recommendedName>
        <fullName evidence="3">Peptidase S9 prolyl oligopeptidase catalytic domain-containing protein</fullName>
    </recommendedName>
</protein>
<reference evidence="1 2" key="1">
    <citation type="submission" date="2017-09" db="EMBL/GenBank/DDBJ databases">
        <title>Depth-based differentiation of microbial function through sediment-hosted aquifers and enrichment of novel symbionts in the deep terrestrial subsurface.</title>
        <authorList>
            <person name="Probst A.J."/>
            <person name="Ladd B."/>
            <person name="Jarett J.K."/>
            <person name="Geller-Mcgrath D.E."/>
            <person name="Sieber C.M."/>
            <person name="Emerson J.B."/>
            <person name="Anantharaman K."/>
            <person name="Thomas B.C."/>
            <person name="Malmstrom R."/>
            <person name="Stieglmeier M."/>
            <person name="Klingl A."/>
            <person name="Woyke T."/>
            <person name="Ryan C.M."/>
            <person name="Banfield J.F."/>
        </authorList>
    </citation>
    <scope>NUCLEOTIDE SEQUENCE [LARGE SCALE GENOMIC DNA]</scope>
    <source>
        <strain evidence="1">CG23_combo_of_CG06-09_8_20_14_all_39_17</strain>
    </source>
</reference>
<dbReference type="AlphaFoldDB" id="A0A2G9YUR6"/>
<evidence type="ECO:0008006" key="3">
    <source>
        <dbReference type="Google" id="ProtNLM"/>
    </source>
</evidence>
<dbReference type="InterPro" id="IPR029058">
    <property type="entry name" value="AB_hydrolase_fold"/>
</dbReference>
<evidence type="ECO:0000313" key="1">
    <source>
        <dbReference type="EMBL" id="PIP22978.1"/>
    </source>
</evidence>
<dbReference type="SUPFAM" id="SSF53474">
    <property type="entry name" value="alpha/beta-Hydrolases"/>
    <property type="match status" value="1"/>
</dbReference>
<evidence type="ECO:0000313" key="2">
    <source>
        <dbReference type="Proteomes" id="UP000229976"/>
    </source>
</evidence>